<name>A0AAN4YV47_ASPOZ</name>
<evidence type="ECO:0000313" key="2">
    <source>
        <dbReference type="Proteomes" id="UP001165205"/>
    </source>
</evidence>
<dbReference type="EMBL" id="BSYA01000169">
    <property type="protein sequence ID" value="GMG35464.1"/>
    <property type="molecule type" value="Genomic_DNA"/>
</dbReference>
<accession>A0AAN4YV47</accession>
<evidence type="ECO:0000313" key="1">
    <source>
        <dbReference type="EMBL" id="GMG35464.1"/>
    </source>
</evidence>
<dbReference type="AlphaFoldDB" id="A0AAN4YV47"/>
<sequence length="149" mass="16423">MSSNRRLSILVLQLPRVLEPLLQMSTKLNDVRAIGSPVAYRLWSNACRRGTHQSGLVDVGSVSRTGGAFTASLGTLELLEGKNLVDPVYRVHGQYVLPLALAQYIGYLGPPPLEIIQKSPLFQTYFDSKGTSLNLSLFHLSRSPHLMAY</sequence>
<dbReference type="Proteomes" id="UP001165205">
    <property type="component" value="Unassembled WGS sequence"/>
</dbReference>
<gene>
    <name evidence="1" type="ORF">Aory04_001067100</name>
</gene>
<comment type="caution">
    <text evidence="1">The sequence shown here is derived from an EMBL/GenBank/DDBJ whole genome shotgun (WGS) entry which is preliminary data.</text>
</comment>
<organism evidence="1 2">
    <name type="scientific">Aspergillus oryzae</name>
    <name type="common">Yellow koji mold</name>
    <dbReference type="NCBI Taxonomy" id="5062"/>
    <lineage>
        <taxon>Eukaryota</taxon>
        <taxon>Fungi</taxon>
        <taxon>Dikarya</taxon>
        <taxon>Ascomycota</taxon>
        <taxon>Pezizomycotina</taxon>
        <taxon>Eurotiomycetes</taxon>
        <taxon>Eurotiomycetidae</taxon>
        <taxon>Eurotiales</taxon>
        <taxon>Aspergillaceae</taxon>
        <taxon>Aspergillus</taxon>
        <taxon>Aspergillus subgen. Circumdati</taxon>
    </lineage>
</organism>
<proteinExistence type="predicted"/>
<reference evidence="1" key="1">
    <citation type="submission" date="2023-04" db="EMBL/GenBank/DDBJ databases">
        <title>Aspergillus oryzae NBRC 4228.</title>
        <authorList>
            <person name="Ichikawa N."/>
            <person name="Sato H."/>
            <person name="Tonouchi N."/>
        </authorList>
    </citation>
    <scope>NUCLEOTIDE SEQUENCE</scope>
    <source>
        <strain evidence="1">NBRC 4228</strain>
    </source>
</reference>
<protein>
    <submittedName>
        <fullName evidence="1">Unnamed protein product</fullName>
    </submittedName>
</protein>